<dbReference type="EMBL" id="LR721750">
    <property type="protein sequence ID" value="VVV04416.1"/>
    <property type="molecule type" value="Genomic_DNA"/>
</dbReference>
<accession>A0A5Q4YY19</accession>
<evidence type="ECO:0008006" key="7">
    <source>
        <dbReference type="Google" id="ProtNLM"/>
    </source>
</evidence>
<dbReference type="Pfam" id="PF03160">
    <property type="entry name" value="Calx-beta"/>
    <property type="match status" value="2"/>
</dbReference>
<dbReference type="InterPro" id="IPR011460">
    <property type="entry name" value="Lcl_C"/>
</dbReference>
<evidence type="ECO:0000259" key="5">
    <source>
        <dbReference type="Pfam" id="PF07603"/>
    </source>
</evidence>
<dbReference type="Pfam" id="PF07603">
    <property type="entry name" value="Lcl_C"/>
    <property type="match status" value="1"/>
</dbReference>
<dbReference type="InterPro" id="IPR003644">
    <property type="entry name" value="Calx_beta"/>
</dbReference>
<reference evidence="6" key="1">
    <citation type="submission" date="2019-09" db="EMBL/GenBank/DDBJ databases">
        <authorList>
            <person name="Hjerde E."/>
        </authorList>
    </citation>
    <scope>NUCLEOTIDE SEQUENCE</scope>
    <source>
        <strain evidence="6">06/09/160</strain>
    </source>
</reference>
<dbReference type="AlphaFoldDB" id="A0A5Q4YY19"/>
<keyword evidence="1" id="KW-0732">Signal</keyword>
<evidence type="ECO:0000256" key="3">
    <source>
        <dbReference type="ARBA" id="ARBA00022837"/>
    </source>
</evidence>
<dbReference type="InterPro" id="IPR038081">
    <property type="entry name" value="CalX-like_sf"/>
</dbReference>
<evidence type="ECO:0000256" key="1">
    <source>
        <dbReference type="ARBA" id="ARBA00022729"/>
    </source>
</evidence>
<protein>
    <recommendedName>
        <fullName evidence="7">Lipoprotein</fullName>
    </recommendedName>
</protein>
<evidence type="ECO:0000313" key="6">
    <source>
        <dbReference type="EMBL" id="VVV04416.1"/>
    </source>
</evidence>
<gene>
    <name evidence="6" type="ORF">AW0309160_01804</name>
</gene>
<dbReference type="Gene3D" id="2.60.40.2030">
    <property type="match status" value="2"/>
</dbReference>
<keyword evidence="2" id="KW-0677">Repeat</keyword>
<evidence type="ECO:0000259" key="4">
    <source>
        <dbReference type="Pfam" id="PF03160"/>
    </source>
</evidence>
<evidence type="ECO:0000256" key="2">
    <source>
        <dbReference type="ARBA" id="ARBA00022737"/>
    </source>
</evidence>
<dbReference type="SUPFAM" id="SSF141072">
    <property type="entry name" value="CalX-like"/>
    <property type="match status" value="2"/>
</dbReference>
<sequence>MKYSKICLLFACSLPLIGCNDETSDWDKNVPPESAITLSIAEGTTLTEPLNATSVDYIQVYLSEPSQHDFTIHYTTVDDTATSDQSNSDYHYQASTNASVAVNIGDERVKLPITVRNNQLHENDVSFTLSFTADNSSYLIPENNYAINIKNSDPVPGVNFDTVFTNAKEGDSNLSYSLTLSHRTTSRLEIIITQSGTATANEDYTLLTPLPLVIEPKSLTSSIDLNINTDTNLEYSELIAFSMDTTGTYQPGERGKLSILIAGDTSQNDTGLTTVYDGNTFNASGPNAEYPGQDAERGRDITDPSPIDGHAGYSFLKHNYAGEPLDENSSNYACIQDQTTGLYIEAKGDYLAPLSDSVVTIDKRIQDYKDDPDENSYPSEYKTQSSRWNNIAGVYTWYEPDATLNNNVPGSLGSGFTHSDYPVSSFCSFPDSEMANYDPSSQNCNSNTYIAKLNSNGVCGFKDWRLPTPSELRSFLILDTSVNPNAIDYFPSRNQLINSTSSQQLVWTSASAINTPASAWCVDIETAKAHLCNKNTFNTTIAVRGGVEQ</sequence>
<feature type="domain" description="Lcl C-terminal" evidence="5">
    <location>
        <begin position="445"/>
        <end position="544"/>
    </location>
</feature>
<name>A0A5Q4YY19_9GAMM</name>
<dbReference type="GO" id="GO:0007154">
    <property type="term" value="P:cell communication"/>
    <property type="evidence" value="ECO:0007669"/>
    <property type="project" value="InterPro"/>
</dbReference>
<proteinExistence type="predicted"/>
<feature type="domain" description="Calx-beta" evidence="4">
    <location>
        <begin position="191"/>
        <end position="238"/>
    </location>
</feature>
<feature type="domain" description="Calx-beta" evidence="4">
    <location>
        <begin position="54"/>
        <end position="135"/>
    </location>
</feature>
<keyword evidence="3" id="KW-0106">Calcium</keyword>
<organism evidence="6">
    <name type="scientific">Aliivibrio wodanis</name>
    <dbReference type="NCBI Taxonomy" id="80852"/>
    <lineage>
        <taxon>Bacteria</taxon>
        <taxon>Pseudomonadati</taxon>
        <taxon>Pseudomonadota</taxon>
        <taxon>Gammaproteobacteria</taxon>
        <taxon>Vibrionales</taxon>
        <taxon>Vibrionaceae</taxon>
        <taxon>Aliivibrio</taxon>
    </lineage>
</organism>
<dbReference type="GO" id="GO:0016020">
    <property type="term" value="C:membrane"/>
    <property type="evidence" value="ECO:0007669"/>
    <property type="project" value="InterPro"/>
</dbReference>